<gene>
    <name evidence="2" type="ORF">LH440_03270</name>
    <name evidence="1" type="ORF">LHGZ1_3297</name>
</gene>
<sequence>MSLDLSPHNACIQRLLSCSRGFLEGSKNWHEHCRQCQGQPERCRELQASLREEIQGRGARAVGLSGQVPQ</sequence>
<reference evidence="1" key="3">
    <citation type="submission" date="2017-06" db="EMBL/GenBank/DDBJ databases">
        <authorList>
            <person name="Kim H.J."/>
            <person name="Triplett B.A."/>
        </authorList>
    </citation>
    <scope>NUCLEOTIDE SEQUENCE</scope>
    <source>
        <strain evidence="1">HLGZ1</strain>
    </source>
</reference>
<evidence type="ECO:0000313" key="4">
    <source>
        <dbReference type="Proteomes" id="UP001200247"/>
    </source>
</evidence>
<organism evidence="1 3">
    <name type="scientific">Laribacter hongkongensis</name>
    <dbReference type="NCBI Taxonomy" id="168471"/>
    <lineage>
        <taxon>Bacteria</taxon>
        <taxon>Pseudomonadati</taxon>
        <taxon>Pseudomonadota</taxon>
        <taxon>Betaproteobacteria</taxon>
        <taxon>Neisseriales</taxon>
        <taxon>Aquaspirillaceae</taxon>
        <taxon>Laribacter</taxon>
    </lineage>
</organism>
<reference evidence="1" key="1">
    <citation type="journal article" date="2017" name="J. Antimicrob. Chemother.">
        <title>Emergence and genomic analysis of MDR Laribacter hongkongensis strain HLGZ1 from Guangzhou, China.</title>
        <authorList>
            <person name="Wu H.K."/>
            <person name="Chen J.H."/>
            <person name="Yang L."/>
            <person name="Li A.R."/>
            <person name="Su D.H."/>
            <person name="Lin Y.P."/>
            <person name="Chen D.Q."/>
        </authorList>
    </citation>
    <scope>NUCLEOTIDE SEQUENCE</scope>
    <source>
        <strain evidence="1">HLGZ1</strain>
    </source>
</reference>
<dbReference type="AlphaFoldDB" id="A0A248LN18"/>
<name>A0A248LN18_9NEIS</name>
<protein>
    <submittedName>
        <fullName evidence="1">Uncharacterized protein</fullName>
    </submittedName>
</protein>
<reference evidence="3" key="2">
    <citation type="submission" date="2017-06" db="EMBL/GenBank/DDBJ databases">
        <title>Whole genome sequence of Laribacter hongkongensis LHGZ1.</title>
        <authorList>
            <person name="Chen D."/>
            <person name="Wu H."/>
            <person name="Chen J."/>
        </authorList>
    </citation>
    <scope>NUCLEOTIDE SEQUENCE [LARGE SCALE GENOMIC DNA]</scope>
    <source>
        <strain evidence="3">LHGZ1</strain>
    </source>
</reference>
<dbReference type="EMBL" id="CP022115">
    <property type="protein sequence ID" value="ASJ26128.1"/>
    <property type="molecule type" value="Genomic_DNA"/>
</dbReference>
<evidence type="ECO:0000313" key="3">
    <source>
        <dbReference type="Proteomes" id="UP000197424"/>
    </source>
</evidence>
<reference evidence="2 4" key="4">
    <citation type="submission" date="2021-10" db="EMBL/GenBank/DDBJ databases">
        <title>Whole-genome sequencing analysis of Laribacter hongkongensis: virulence gene profiles, carbohydrate-active enzyme prediction, and antimicrobial resistance characterization.</title>
        <authorList>
            <person name="Yuan P."/>
            <person name="Zhan Y."/>
            <person name="Chen D."/>
        </authorList>
    </citation>
    <scope>NUCLEOTIDE SEQUENCE [LARGE SCALE GENOMIC DNA]</scope>
    <source>
        <strain evidence="2 4">W67</strain>
    </source>
</reference>
<proteinExistence type="predicted"/>
<evidence type="ECO:0000313" key="1">
    <source>
        <dbReference type="EMBL" id="ASJ26128.1"/>
    </source>
</evidence>
<dbReference type="RefSeq" id="WP_012698550.1">
    <property type="nucleotide sequence ID" value="NZ_CP022115.1"/>
</dbReference>
<accession>A0A248LN18</accession>
<dbReference type="Proteomes" id="UP000197424">
    <property type="component" value="Chromosome"/>
</dbReference>
<dbReference type="EMBL" id="JAJAXM010000004">
    <property type="protein sequence ID" value="MCG9024937.1"/>
    <property type="molecule type" value="Genomic_DNA"/>
</dbReference>
<dbReference type="GeneID" id="75108311"/>
<dbReference type="Proteomes" id="UP001200247">
    <property type="component" value="Unassembled WGS sequence"/>
</dbReference>
<evidence type="ECO:0000313" key="2">
    <source>
        <dbReference type="EMBL" id="MCG9024937.1"/>
    </source>
</evidence>